<name>A0A1T4VWA2_9FIRM</name>
<dbReference type="STRING" id="39495.SAMN02745111_01781"/>
<evidence type="ECO:0000256" key="1">
    <source>
        <dbReference type="ARBA" id="ARBA00022801"/>
    </source>
</evidence>
<feature type="domain" description="BD-FAE-like" evidence="3">
    <location>
        <begin position="47"/>
        <end position="228"/>
    </location>
</feature>
<dbReference type="RefSeq" id="WP_078766629.1">
    <property type="nucleotide sequence ID" value="NZ_FUXZ01000010.1"/>
</dbReference>
<dbReference type="OrthoDB" id="24847at2"/>
<dbReference type="InterPro" id="IPR049492">
    <property type="entry name" value="BD-FAE-like_dom"/>
</dbReference>
<dbReference type="GO" id="GO:0016787">
    <property type="term" value="F:hydrolase activity"/>
    <property type="evidence" value="ECO:0007669"/>
    <property type="project" value="UniProtKB-KW"/>
</dbReference>
<dbReference type="Gene3D" id="3.40.50.1820">
    <property type="entry name" value="alpha/beta hydrolase"/>
    <property type="match status" value="1"/>
</dbReference>
<dbReference type="AlphaFoldDB" id="A0A1T4VWA2"/>
<dbReference type="PANTHER" id="PTHR48081">
    <property type="entry name" value="AB HYDROLASE SUPERFAMILY PROTEIN C4A8.06C"/>
    <property type="match status" value="1"/>
</dbReference>
<dbReference type="Pfam" id="PF20434">
    <property type="entry name" value="BD-FAE"/>
    <property type="match status" value="1"/>
</dbReference>
<feature type="region of interest" description="Disordered" evidence="2">
    <location>
        <begin position="1"/>
        <end position="26"/>
    </location>
</feature>
<evidence type="ECO:0000313" key="5">
    <source>
        <dbReference type="Proteomes" id="UP000190814"/>
    </source>
</evidence>
<gene>
    <name evidence="4" type="ORF">SAMN02745111_01781</name>
</gene>
<accession>A0A1T4VWA2</accession>
<sequence length="294" mass="34277">MSEKIYEKIRREYGTSDRERDKNEKTPDDIERFDDIRYGDDAFFNVLDVYRPRNCHGKKLPVIVSVHGGAFVYGSKEVYQYYCMKLAQRGYAVVNFSYRLAPEFKFPAALYDMKEVYEWILYNKDEYEFDIENTFAVGDSAGANLLGIYAGIASSEDASREFGIVHPSEVKIKGIALNCGKFVLEKFDELNEDKLYECIFEDGGTRAEFDKANVVRYVTSNYPNTFVMTCLGDFLKEQPKYLVPKLEEEKVNFEYRIYGDDDNPLWHVFHCHPTLKEAVICNDDECDFFRKCMD</sequence>
<keyword evidence="1" id="KW-0378">Hydrolase</keyword>
<dbReference type="PANTHER" id="PTHR48081:SF3">
    <property type="entry name" value="ALPHA_BETA HYDROLASE FOLD-3 DOMAIN-CONTAINING PROTEIN"/>
    <property type="match status" value="1"/>
</dbReference>
<evidence type="ECO:0000313" key="4">
    <source>
        <dbReference type="EMBL" id="SKA69105.1"/>
    </source>
</evidence>
<reference evidence="4 5" key="1">
    <citation type="submission" date="2017-02" db="EMBL/GenBank/DDBJ databases">
        <authorList>
            <person name="Peterson S.W."/>
        </authorList>
    </citation>
    <scope>NUCLEOTIDE SEQUENCE [LARGE SCALE GENOMIC DNA]</scope>
    <source>
        <strain evidence="4 5">ATCC 35992</strain>
    </source>
</reference>
<keyword evidence="5" id="KW-1185">Reference proteome</keyword>
<dbReference type="EMBL" id="FUXZ01000010">
    <property type="protein sequence ID" value="SKA69105.1"/>
    <property type="molecule type" value="Genomic_DNA"/>
</dbReference>
<protein>
    <submittedName>
        <fullName evidence="4">Acetyl esterase/lipase</fullName>
    </submittedName>
</protein>
<dbReference type="InterPro" id="IPR029058">
    <property type="entry name" value="AB_hydrolase_fold"/>
</dbReference>
<dbReference type="InterPro" id="IPR050300">
    <property type="entry name" value="GDXG_lipolytic_enzyme"/>
</dbReference>
<evidence type="ECO:0000256" key="2">
    <source>
        <dbReference type="SAM" id="MobiDB-lite"/>
    </source>
</evidence>
<dbReference type="SUPFAM" id="SSF53474">
    <property type="entry name" value="alpha/beta-Hydrolases"/>
    <property type="match status" value="1"/>
</dbReference>
<evidence type="ECO:0000259" key="3">
    <source>
        <dbReference type="Pfam" id="PF20434"/>
    </source>
</evidence>
<dbReference type="Proteomes" id="UP000190814">
    <property type="component" value="Unassembled WGS sequence"/>
</dbReference>
<proteinExistence type="predicted"/>
<organism evidence="4 5">
    <name type="scientific">Eubacterium uniforme</name>
    <dbReference type="NCBI Taxonomy" id="39495"/>
    <lineage>
        <taxon>Bacteria</taxon>
        <taxon>Bacillati</taxon>
        <taxon>Bacillota</taxon>
        <taxon>Clostridia</taxon>
        <taxon>Eubacteriales</taxon>
        <taxon>Eubacteriaceae</taxon>
        <taxon>Eubacterium</taxon>
    </lineage>
</organism>